<dbReference type="PANTHER" id="PTHR10953">
    <property type="entry name" value="UBIQUITIN-ACTIVATING ENZYME E1"/>
    <property type="match status" value="1"/>
</dbReference>
<comment type="caution">
    <text evidence="4">The sequence shown here is derived from an EMBL/GenBank/DDBJ whole genome shotgun (WGS) entry which is preliminary data.</text>
</comment>
<dbReference type="Gene3D" id="3.40.50.720">
    <property type="entry name" value="NAD(P)-binding Rossmann-like Domain"/>
    <property type="match status" value="1"/>
</dbReference>
<keyword evidence="2" id="KW-0812">Transmembrane</keyword>
<keyword evidence="2" id="KW-0472">Membrane</keyword>
<feature type="region of interest" description="Disordered" evidence="1">
    <location>
        <begin position="343"/>
        <end position="365"/>
    </location>
</feature>
<protein>
    <submittedName>
        <fullName evidence="4">Molybdopterin-synthase adenylyltransferase MoeB</fullName>
    </submittedName>
</protein>
<sequence>MLVVFALAAAIWVIGGRAGLPKGTRWLLLALLYGTVLVAQVALPDGNPLRAATGGEPAFWLFLGGAGLAIWGYTRLLAALKRRVAPRADDAPAASAPFSDAELSRYARHITLREIGGPGQRALKEAKVLVIGAGGLGSPALLYLAGAGVGTIGVIDGDAVEGTNLQRQVIHRDAGIGRSKAHSARDAMLALNPFIEVRAYHRRFEESIAGELVAEYDIVLDGTDNFETRYLANSAAVAAGRPLISGALSQWEGQVSVFDPARGGPCYRCVFPEAPAPGLAPSCAEAGVAGPLPGVVGSMMAVEAVKLVGQIGAPLRGEMLIYDALWGETRKIGLKRRADCPTCGSGAVAGQEGRAPPIAPGLRSP</sequence>
<evidence type="ECO:0000256" key="1">
    <source>
        <dbReference type="SAM" id="MobiDB-lite"/>
    </source>
</evidence>
<evidence type="ECO:0000259" key="3">
    <source>
        <dbReference type="Pfam" id="PF00899"/>
    </source>
</evidence>
<keyword evidence="4" id="KW-0548">Nucleotidyltransferase</keyword>
<proteinExistence type="predicted"/>
<organism evidence="4 5">
    <name type="scientific">Tropicimonas omnivorans</name>
    <dbReference type="NCBI Taxonomy" id="3075590"/>
    <lineage>
        <taxon>Bacteria</taxon>
        <taxon>Pseudomonadati</taxon>
        <taxon>Pseudomonadota</taxon>
        <taxon>Alphaproteobacteria</taxon>
        <taxon>Rhodobacterales</taxon>
        <taxon>Roseobacteraceae</taxon>
        <taxon>Tropicimonas</taxon>
    </lineage>
</organism>
<dbReference type="InterPro" id="IPR045886">
    <property type="entry name" value="ThiF/MoeB/HesA"/>
</dbReference>
<reference evidence="4 5" key="1">
    <citation type="submission" date="2023-09" db="EMBL/GenBank/DDBJ databases">
        <authorList>
            <person name="Rey-Velasco X."/>
        </authorList>
    </citation>
    <scope>NUCLEOTIDE SEQUENCE [LARGE SCALE GENOMIC DNA]</scope>
    <source>
        <strain evidence="4 5">F158</strain>
    </source>
</reference>
<dbReference type="EMBL" id="JAVRHL010000001">
    <property type="protein sequence ID" value="MDT0681994.1"/>
    <property type="molecule type" value="Genomic_DNA"/>
</dbReference>
<dbReference type="InterPro" id="IPR035985">
    <property type="entry name" value="Ubiquitin-activating_enz"/>
</dbReference>
<dbReference type="InterPro" id="IPR000594">
    <property type="entry name" value="ThiF_NAD_FAD-bd"/>
</dbReference>
<dbReference type="GO" id="GO:0016779">
    <property type="term" value="F:nucleotidyltransferase activity"/>
    <property type="evidence" value="ECO:0007669"/>
    <property type="project" value="UniProtKB-KW"/>
</dbReference>
<dbReference type="RefSeq" id="WP_311689741.1">
    <property type="nucleotide sequence ID" value="NZ_JAVRHL010000001.1"/>
</dbReference>
<keyword evidence="4" id="KW-0808">Transferase</keyword>
<keyword evidence="2" id="KW-1133">Transmembrane helix</keyword>
<feature type="domain" description="THIF-type NAD/FAD binding fold" evidence="3">
    <location>
        <begin position="106"/>
        <end position="341"/>
    </location>
</feature>
<dbReference type="PANTHER" id="PTHR10953:SF102">
    <property type="entry name" value="ADENYLYLTRANSFERASE AND SULFURTRANSFERASE MOCS3"/>
    <property type="match status" value="1"/>
</dbReference>
<accession>A0ABU3DE61</accession>
<dbReference type="SUPFAM" id="SSF69572">
    <property type="entry name" value="Activating enzymes of the ubiquitin-like proteins"/>
    <property type="match status" value="1"/>
</dbReference>
<evidence type="ECO:0000256" key="2">
    <source>
        <dbReference type="SAM" id="Phobius"/>
    </source>
</evidence>
<evidence type="ECO:0000313" key="4">
    <source>
        <dbReference type="EMBL" id="MDT0681994.1"/>
    </source>
</evidence>
<evidence type="ECO:0000313" key="5">
    <source>
        <dbReference type="Proteomes" id="UP001265259"/>
    </source>
</evidence>
<name>A0ABU3DE61_9RHOB</name>
<dbReference type="CDD" id="cd00757">
    <property type="entry name" value="ThiF_MoeB_HesA_family"/>
    <property type="match status" value="1"/>
</dbReference>
<feature type="transmembrane region" description="Helical" evidence="2">
    <location>
        <begin position="58"/>
        <end position="78"/>
    </location>
</feature>
<gene>
    <name evidence="4" type="primary">moeB</name>
    <name evidence="4" type="ORF">RM543_04790</name>
</gene>
<dbReference type="Proteomes" id="UP001265259">
    <property type="component" value="Unassembled WGS sequence"/>
</dbReference>
<keyword evidence="5" id="KW-1185">Reference proteome</keyword>
<dbReference type="NCBIfam" id="NF004281">
    <property type="entry name" value="PRK05690.1"/>
    <property type="match status" value="1"/>
</dbReference>
<dbReference type="Pfam" id="PF00899">
    <property type="entry name" value="ThiF"/>
    <property type="match status" value="1"/>
</dbReference>